<accession>A0ABW5GL95</accession>
<comment type="caution">
    <text evidence="2">The sequence shown here is derived from an EMBL/GenBank/DDBJ whole genome shotgun (WGS) entry which is preliminary data.</text>
</comment>
<name>A0ABW5GL95_9PSEU</name>
<evidence type="ECO:0000313" key="2">
    <source>
        <dbReference type="EMBL" id="MFD2461620.1"/>
    </source>
</evidence>
<sequence>MGNTEYDKKLRDKAKEFKDLIETDMAPFDDLVHRWPNAGSFNLGVWVERILDDRRNAIVAHAAHLKTTFAEMSDALYAIAEKFDQVDEGNAKDVKKIFDDSKKTSEDKMKTWNTDREKAEGNHSGDNRNPGDGYAQNVNNAFDPAGGEQKKL</sequence>
<dbReference type="EMBL" id="JBHUKU010000014">
    <property type="protein sequence ID" value="MFD2461620.1"/>
    <property type="molecule type" value="Genomic_DNA"/>
</dbReference>
<dbReference type="Proteomes" id="UP001597419">
    <property type="component" value="Unassembled WGS sequence"/>
</dbReference>
<gene>
    <name evidence="2" type="ORF">ACFSYJ_23645</name>
</gene>
<feature type="region of interest" description="Disordered" evidence="1">
    <location>
        <begin position="97"/>
        <end position="152"/>
    </location>
</feature>
<keyword evidence="3" id="KW-1185">Reference proteome</keyword>
<evidence type="ECO:0000256" key="1">
    <source>
        <dbReference type="SAM" id="MobiDB-lite"/>
    </source>
</evidence>
<proteinExistence type="predicted"/>
<organism evidence="2 3">
    <name type="scientific">Amycolatopsis samaneae</name>
    <dbReference type="NCBI Taxonomy" id="664691"/>
    <lineage>
        <taxon>Bacteria</taxon>
        <taxon>Bacillati</taxon>
        <taxon>Actinomycetota</taxon>
        <taxon>Actinomycetes</taxon>
        <taxon>Pseudonocardiales</taxon>
        <taxon>Pseudonocardiaceae</taxon>
        <taxon>Amycolatopsis</taxon>
    </lineage>
</organism>
<evidence type="ECO:0008006" key="4">
    <source>
        <dbReference type="Google" id="ProtNLM"/>
    </source>
</evidence>
<evidence type="ECO:0000313" key="3">
    <source>
        <dbReference type="Proteomes" id="UP001597419"/>
    </source>
</evidence>
<protein>
    <recommendedName>
        <fullName evidence="4">Excreted virulence factor EspC, type VII ESX diderm</fullName>
    </recommendedName>
</protein>
<reference evidence="3" key="1">
    <citation type="journal article" date="2019" name="Int. J. Syst. Evol. Microbiol.">
        <title>The Global Catalogue of Microorganisms (GCM) 10K type strain sequencing project: providing services to taxonomists for standard genome sequencing and annotation.</title>
        <authorList>
            <consortium name="The Broad Institute Genomics Platform"/>
            <consortium name="The Broad Institute Genome Sequencing Center for Infectious Disease"/>
            <person name="Wu L."/>
            <person name="Ma J."/>
        </authorList>
    </citation>
    <scope>NUCLEOTIDE SEQUENCE [LARGE SCALE GENOMIC DNA]</scope>
    <source>
        <strain evidence="3">CGMCC 4.7643</strain>
    </source>
</reference>
<feature type="compositionally biased region" description="Basic and acidic residues" evidence="1">
    <location>
        <begin position="97"/>
        <end position="126"/>
    </location>
</feature>
<dbReference type="RefSeq" id="WP_345390181.1">
    <property type="nucleotide sequence ID" value="NZ_BAABHG010000004.1"/>
</dbReference>